<dbReference type="InterPro" id="IPR050595">
    <property type="entry name" value="Bact_response_regulator"/>
</dbReference>
<feature type="modified residue" description="4-aspartylphosphate" evidence="2">
    <location>
        <position position="55"/>
    </location>
</feature>
<dbReference type="PANTHER" id="PTHR44591">
    <property type="entry name" value="STRESS RESPONSE REGULATOR PROTEIN 1"/>
    <property type="match status" value="1"/>
</dbReference>
<feature type="compositionally biased region" description="Basic and acidic residues" evidence="3">
    <location>
        <begin position="131"/>
        <end position="151"/>
    </location>
</feature>
<proteinExistence type="predicted"/>
<dbReference type="InterPro" id="IPR001789">
    <property type="entry name" value="Sig_transdc_resp-reg_receiver"/>
</dbReference>
<dbReference type="Pfam" id="PF00072">
    <property type="entry name" value="Response_reg"/>
    <property type="match status" value="1"/>
</dbReference>
<evidence type="ECO:0000256" key="2">
    <source>
        <dbReference type="PROSITE-ProRule" id="PRU00169"/>
    </source>
</evidence>
<evidence type="ECO:0000256" key="1">
    <source>
        <dbReference type="ARBA" id="ARBA00022553"/>
    </source>
</evidence>
<name>A0A2Z4Y4S4_SUMC1</name>
<evidence type="ECO:0000313" key="5">
    <source>
        <dbReference type="EMBL" id="AXA36211.1"/>
    </source>
</evidence>
<dbReference type="GO" id="GO:0000160">
    <property type="term" value="P:phosphorelay signal transduction system"/>
    <property type="evidence" value="ECO:0007669"/>
    <property type="project" value="InterPro"/>
</dbReference>
<feature type="region of interest" description="Disordered" evidence="3">
    <location>
        <begin position="130"/>
        <end position="151"/>
    </location>
</feature>
<evidence type="ECO:0000256" key="3">
    <source>
        <dbReference type="SAM" id="MobiDB-lite"/>
    </source>
</evidence>
<dbReference type="SMART" id="SM00448">
    <property type="entry name" value="REC"/>
    <property type="match status" value="1"/>
</dbReference>
<feature type="domain" description="Response regulatory" evidence="4">
    <location>
        <begin position="7"/>
        <end position="125"/>
    </location>
</feature>
<dbReference type="AlphaFoldDB" id="A0A2Z4Y4S4"/>
<dbReference type="KEGG" id="schv:BRCON_1434"/>
<evidence type="ECO:0000313" key="6">
    <source>
        <dbReference type="Proteomes" id="UP000262583"/>
    </source>
</evidence>
<reference evidence="5 6" key="1">
    <citation type="submission" date="2018-05" db="EMBL/GenBank/DDBJ databases">
        <title>A metagenomic window into the 2 km-deep terrestrial subsurface aquifer revealed taxonomically and functionally diverse microbial community comprising novel uncultured bacterial lineages.</title>
        <authorList>
            <person name="Kadnikov V.V."/>
            <person name="Mardanov A.V."/>
            <person name="Beletsky A.V."/>
            <person name="Banks D."/>
            <person name="Pimenov N.V."/>
            <person name="Frank Y.A."/>
            <person name="Karnachuk O.V."/>
            <person name="Ravin N.V."/>
        </authorList>
    </citation>
    <scope>NUCLEOTIDE SEQUENCE [LARGE SCALE GENOMIC DNA]</scope>
    <source>
        <strain evidence="5">BY</strain>
    </source>
</reference>
<protein>
    <submittedName>
        <fullName evidence="5">Two-component response regulator</fullName>
    </submittedName>
</protein>
<dbReference type="EMBL" id="CP030759">
    <property type="protein sequence ID" value="AXA36211.1"/>
    <property type="molecule type" value="Genomic_DNA"/>
</dbReference>
<keyword evidence="1 2" id="KW-0597">Phosphoprotein</keyword>
<dbReference type="Proteomes" id="UP000262583">
    <property type="component" value="Chromosome"/>
</dbReference>
<dbReference type="PANTHER" id="PTHR44591:SF3">
    <property type="entry name" value="RESPONSE REGULATORY DOMAIN-CONTAINING PROTEIN"/>
    <property type="match status" value="1"/>
</dbReference>
<evidence type="ECO:0000259" key="4">
    <source>
        <dbReference type="PROSITE" id="PS50110"/>
    </source>
</evidence>
<accession>A0A2Z4Y4S4</accession>
<dbReference type="PROSITE" id="PS50110">
    <property type="entry name" value="RESPONSE_REGULATORY"/>
    <property type="match status" value="1"/>
</dbReference>
<gene>
    <name evidence="5" type="ORF">BRCON_1434</name>
</gene>
<dbReference type="Gene3D" id="3.40.50.2300">
    <property type="match status" value="1"/>
</dbReference>
<dbReference type="InterPro" id="IPR011006">
    <property type="entry name" value="CheY-like_superfamily"/>
</dbReference>
<dbReference type="SUPFAM" id="SSF52172">
    <property type="entry name" value="CheY-like"/>
    <property type="match status" value="1"/>
</dbReference>
<sequence>MKEGCPKILIADDVPEVRQLLRLVLEPYYDVIAARNGEEAWELFNAEKPDLVICDVVMPRIDGVELCRRIKWQSFAPETPVIIVTAVTKDRELPDNFWKQFAGSDGFITKPFSPVQVLAMVRKLLADGCEAPEHDPTESHESRGGYEIEGR</sequence>
<organism evidence="5 6">
    <name type="scientific">Sumerlaea chitinivorans</name>
    <dbReference type="NCBI Taxonomy" id="2250252"/>
    <lineage>
        <taxon>Bacteria</taxon>
        <taxon>Candidatus Sumerlaeota</taxon>
        <taxon>Candidatus Sumerlaeia</taxon>
        <taxon>Candidatus Sumerlaeales</taxon>
        <taxon>Candidatus Sumerlaeaceae</taxon>
        <taxon>Candidatus Sumerlaea</taxon>
    </lineage>
</organism>